<accession>A0ABY3X5I6</accession>
<feature type="transmembrane region" description="Helical" evidence="8">
    <location>
        <begin position="244"/>
        <end position="260"/>
    </location>
</feature>
<evidence type="ECO:0000256" key="5">
    <source>
        <dbReference type="ARBA" id="ARBA00022989"/>
    </source>
</evidence>
<comment type="subcellular location">
    <subcellularLocation>
        <location evidence="1">Membrane</location>
        <topology evidence="1">Multi-pass membrane protein</topology>
    </subcellularLocation>
</comment>
<dbReference type="Pfam" id="PF00999">
    <property type="entry name" value="Na_H_Exchanger"/>
    <property type="match status" value="1"/>
</dbReference>
<evidence type="ECO:0000256" key="3">
    <source>
        <dbReference type="ARBA" id="ARBA00022449"/>
    </source>
</evidence>
<feature type="transmembrane region" description="Helical" evidence="8">
    <location>
        <begin position="386"/>
        <end position="408"/>
    </location>
</feature>
<feature type="transmembrane region" description="Helical" evidence="8">
    <location>
        <begin position="316"/>
        <end position="342"/>
    </location>
</feature>
<evidence type="ECO:0000256" key="2">
    <source>
        <dbReference type="ARBA" id="ARBA00022448"/>
    </source>
</evidence>
<evidence type="ECO:0000256" key="1">
    <source>
        <dbReference type="ARBA" id="ARBA00004141"/>
    </source>
</evidence>
<evidence type="ECO:0000313" key="10">
    <source>
        <dbReference type="EMBL" id="UNP27823.1"/>
    </source>
</evidence>
<keyword evidence="5 8" id="KW-1133">Transmembrane helix</keyword>
<organism evidence="10 11">
    <name type="scientific">Lysobacter gummosus</name>
    <dbReference type="NCBI Taxonomy" id="262324"/>
    <lineage>
        <taxon>Bacteria</taxon>
        <taxon>Pseudomonadati</taxon>
        <taxon>Pseudomonadota</taxon>
        <taxon>Gammaproteobacteria</taxon>
        <taxon>Lysobacterales</taxon>
        <taxon>Lysobacteraceae</taxon>
        <taxon>Lysobacter</taxon>
    </lineage>
</organism>
<keyword evidence="6" id="KW-0406">Ion transport</keyword>
<feature type="transmembrane region" description="Helical" evidence="8">
    <location>
        <begin position="147"/>
        <end position="170"/>
    </location>
</feature>
<keyword evidence="3" id="KW-0050">Antiport</keyword>
<evidence type="ECO:0000256" key="8">
    <source>
        <dbReference type="SAM" id="Phobius"/>
    </source>
</evidence>
<feature type="transmembrane region" description="Helical" evidence="8">
    <location>
        <begin position="6"/>
        <end position="22"/>
    </location>
</feature>
<evidence type="ECO:0000259" key="9">
    <source>
        <dbReference type="Pfam" id="PF00999"/>
    </source>
</evidence>
<proteinExistence type="predicted"/>
<dbReference type="Gene3D" id="1.20.1530.20">
    <property type="match status" value="1"/>
</dbReference>
<keyword evidence="7 8" id="KW-0472">Membrane</keyword>
<keyword evidence="4 8" id="KW-0812">Transmembrane</keyword>
<dbReference type="PANTHER" id="PTHR32468">
    <property type="entry name" value="CATION/H + ANTIPORTER"/>
    <property type="match status" value="1"/>
</dbReference>
<dbReference type="RefSeq" id="WP_057945504.1">
    <property type="nucleotide sequence ID" value="NZ_CP011131.1"/>
</dbReference>
<dbReference type="Proteomes" id="UP000829194">
    <property type="component" value="Chromosome"/>
</dbReference>
<feature type="transmembrane region" description="Helical" evidence="8">
    <location>
        <begin position="182"/>
        <end position="204"/>
    </location>
</feature>
<evidence type="ECO:0000256" key="4">
    <source>
        <dbReference type="ARBA" id="ARBA00022692"/>
    </source>
</evidence>
<keyword evidence="11" id="KW-1185">Reference proteome</keyword>
<dbReference type="InterPro" id="IPR050794">
    <property type="entry name" value="CPA2_transporter"/>
</dbReference>
<evidence type="ECO:0000256" key="7">
    <source>
        <dbReference type="ARBA" id="ARBA00023136"/>
    </source>
</evidence>
<feature type="transmembrane region" description="Helical" evidence="8">
    <location>
        <begin position="354"/>
        <end position="374"/>
    </location>
</feature>
<evidence type="ECO:0000313" key="11">
    <source>
        <dbReference type="Proteomes" id="UP000829194"/>
    </source>
</evidence>
<feature type="domain" description="Cation/H+ exchanger transmembrane" evidence="9">
    <location>
        <begin position="16"/>
        <end position="409"/>
    </location>
</feature>
<evidence type="ECO:0000256" key="6">
    <source>
        <dbReference type="ARBA" id="ARBA00023065"/>
    </source>
</evidence>
<reference evidence="10 11" key="1">
    <citation type="submission" date="2022-03" db="EMBL/GenBank/DDBJ databases">
        <title>Complete genome sequence of Lysobacter capsici VKM B-2533 and Lysobacter gummosus 10.1.1, promising sources of lytic agents.</title>
        <authorList>
            <person name="Tarlachkov S.V."/>
            <person name="Kudryakova I.V."/>
            <person name="Afoshin A.S."/>
            <person name="Leontyevskaya E.A."/>
            <person name="Leontyevskaya N.V."/>
        </authorList>
    </citation>
    <scope>NUCLEOTIDE SEQUENCE [LARGE SCALE GENOMIC DNA]</scope>
    <source>
        <strain evidence="10 11">10.1.1</strain>
    </source>
</reference>
<name>A0ABY3X5I6_9GAMM</name>
<feature type="transmembrane region" description="Helical" evidence="8">
    <location>
        <begin position="29"/>
        <end position="48"/>
    </location>
</feature>
<gene>
    <name evidence="10" type="ORF">MOV92_15035</name>
</gene>
<feature type="transmembrane region" description="Helical" evidence="8">
    <location>
        <begin position="110"/>
        <end position="132"/>
    </location>
</feature>
<feature type="transmembrane region" description="Helical" evidence="8">
    <location>
        <begin position="210"/>
        <end position="232"/>
    </location>
</feature>
<feature type="transmembrane region" description="Helical" evidence="8">
    <location>
        <begin position="292"/>
        <end position="310"/>
    </location>
</feature>
<protein>
    <submittedName>
        <fullName evidence="10">Cation:proton antiporter</fullName>
    </submittedName>
</protein>
<feature type="transmembrane region" description="Helical" evidence="8">
    <location>
        <begin position="54"/>
        <end position="76"/>
    </location>
</feature>
<dbReference type="InterPro" id="IPR038770">
    <property type="entry name" value="Na+/solute_symporter_sf"/>
</dbReference>
<dbReference type="PANTHER" id="PTHR32468:SF0">
    <property type="entry name" value="K(+)_H(+) ANTIPORTER 1"/>
    <property type="match status" value="1"/>
</dbReference>
<keyword evidence="2" id="KW-0813">Transport</keyword>
<dbReference type="InterPro" id="IPR006153">
    <property type="entry name" value="Cation/H_exchanger_TM"/>
</dbReference>
<feature type="transmembrane region" description="Helical" evidence="8">
    <location>
        <begin position="266"/>
        <end position="285"/>
    </location>
</feature>
<sequence>MHPVLAACADALIFVLLSWGLWRLFGRSVPLAVLPIVIGLVLAASGWLPPELGVPSAIGDKLGWVGVLALAFSAGLETRQSHYRPQPEAEATPSVPAAGPVRARRSVSRFALSAGLALVLPFAVGTLAAYGYFNQLPGWTAPRGDGWLGAVAIGLCVAVSALPVLIGIVRELGPLHRPLTQVALAIAVVDDAVLWIGLALLLFLAEGTGLSGWGGLDALAVATMIALATLGAWLHRRYPSPPRAAVWLALPLYLAAGAWASSRLGLHALLGAYFAGAVLAPSWARQLPLERLGGYALIGLAPLFFGHSGLRIDGEVLGWASLQAALALLLVSVAAKLAALLMCPPIARLPRREALAVGALLQCKGLMEIVAATILRDKGLLSEHAFAALVTLAVLSTVLTGPLFRWMLRGRRAAAQARYEYV</sequence>
<dbReference type="EMBL" id="CP093547">
    <property type="protein sequence ID" value="UNP27823.1"/>
    <property type="molecule type" value="Genomic_DNA"/>
</dbReference>